<evidence type="ECO:0000256" key="1">
    <source>
        <dbReference type="ARBA" id="ARBA00006601"/>
    </source>
</evidence>
<feature type="compositionally biased region" description="Low complexity" evidence="9">
    <location>
        <begin position="25"/>
        <end position="45"/>
    </location>
</feature>
<dbReference type="GO" id="GO:0051287">
    <property type="term" value="F:NAD binding"/>
    <property type="evidence" value="ECO:0007669"/>
    <property type="project" value="InterPro"/>
</dbReference>
<evidence type="ECO:0000256" key="8">
    <source>
        <dbReference type="PIRNR" id="PIRNR000124"/>
    </source>
</evidence>
<evidence type="ECO:0000256" key="2">
    <source>
        <dbReference type="ARBA" id="ARBA00012935"/>
    </source>
</evidence>
<evidence type="ECO:0000256" key="7">
    <source>
        <dbReference type="ARBA" id="ARBA00049130"/>
    </source>
</evidence>
<reference evidence="11" key="1">
    <citation type="submission" date="2022-09" db="EMBL/GenBank/DDBJ databases">
        <title>Enrichment on poylsaccharides allowed isolation of novel metabolic and taxonomic groups of Haloarchaea.</title>
        <authorList>
            <person name="Sorokin D.Y."/>
            <person name="Elcheninov A.G."/>
            <person name="Khizhniak T.V."/>
            <person name="Kolganova T.V."/>
            <person name="Kublanov I.V."/>
        </authorList>
    </citation>
    <scope>NUCLEOTIDE SEQUENCE</scope>
    <source>
        <strain evidence="11">AArc-xg1-1</strain>
    </source>
</reference>
<dbReference type="PANTHER" id="PTHR43491">
    <property type="entry name" value="UDP-N-ACETYL-D-MANNOSAMINE DEHYDROGENASE"/>
    <property type="match status" value="1"/>
</dbReference>
<dbReference type="EC" id="1.1.1.336" evidence="2"/>
<dbReference type="PIRSF" id="PIRSF000124">
    <property type="entry name" value="UDPglc_GDPman_dh"/>
    <property type="match status" value="1"/>
</dbReference>
<dbReference type="NCBIfam" id="TIGR03026">
    <property type="entry name" value="NDP-sugDHase"/>
    <property type="match status" value="1"/>
</dbReference>
<dbReference type="InterPro" id="IPR028359">
    <property type="entry name" value="UDP_ManNAc/GlcNAc_DH"/>
</dbReference>
<dbReference type="GO" id="GO:0089714">
    <property type="term" value="F:UDP-N-acetyl-D-mannosamine dehydrogenase activity"/>
    <property type="evidence" value="ECO:0007669"/>
    <property type="project" value="UniProtKB-EC"/>
</dbReference>
<accession>A0AAP2Z208</accession>
<dbReference type="GO" id="GO:0000271">
    <property type="term" value="P:polysaccharide biosynthetic process"/>
    <property type="evidence" value="ECO:0007669"/>
    <property type="project" value="InterPro"/>
</dbReference>
<gene>
    <name evidence="11" type="ORF">OB960_14730</name>
</gene>
<name>A0AAP2Z208_9EURY</name>
<protein>
    <recommendedName>
        <fullName evidence="3">UDP-N-acetyl-D-mannosamine dehydrogenase</fullName>
        <ecNumber evidence="2">1.1.1.336</ecNumber>
    </recommendedName>
    <alternativeName>
        <fullName evidence="6">UDP-ManNAc 6-dehydrogenase</fullName>
    </alternativeName>
</protein>
<feature type="compositionally biased region" description="Acidic residues" evidence="9">
    <location>
        <begin position="10"/>
        <end position="23"/>
    </location>
</feature>
<evidence type="ECO:0000256" key="3">
    <source>
        <dbReference type="ARBA" id="ARBA00016796"/>
    </source>
</evidence>
<dbReference type="Pfam" id="PF00984">
    <property type="entry name" value="UDPG_MGDP_dh"/>
    <property type="match status" value="1"/>
</dbReference>
<dbReference type="SUPFAM" id="SSF51735">
    <property type="entry name" value="NAD(P)-binding Rossmann-fold domains"/>
    <property type="match status" value="1"/>
</dbReference>
<comment type="similarity">
    <text evidence="1 8">Belongs to the UDP-glucose/GDP-mannose dehydrogenase family.</text>
</comment>
<dbReference type="GO" id="GO:0016628">
    <property type="term" value="F:oxidoreductase activity, acting on the CH-CH group of donors, NAD or NADP as acceptor"/>
    <property type="evidence" value="ECO:0007669"/>
    <property type="project" value="InterPro"/>
</dbReference>
<dbReference type="InterPro" id="IPR036220">
    <property type="entry name" value="UDP-Glc/GDP-Man_DH_C_sf"/>
</dbReference>
<dbReference type="RefSeq" id="WP_338004470.1">
    <property type="nucleotide sequence ID" value="NZ_JAOPKA010000009.1"/>
</dbReference>
<feature type="region of interest" description="Disordered" evidence="9">
    <location>
        <begin position="1"/>
        <end position="59"/>
    </location>
</feature>
<dbReference type="PANTHER" id="PTHR43491:SF2">
    <property type="entry name" value="UDP-N-ACETYL-D-MANNOSAMINE DEHYDROGENASE"/>
    <property type="match status" value="1"/>
</dbReference>
<comment type="caution">
    <text evidence="11">The sequence shown here is derived from an EMBL/GenBank/DDBJ whole genome shotgun (WGS) entry which is preliminary data.</text>
</comment>
<feature type="domain" description="UDP-glucose/GDP-mannose dehydrogenase C-terminal" evidence="10">
    <location>
        <begin position="376"/>
        <end position="476"/>
    </location>
</feature>
<dbReference type="InterPro" id="IPR036291">
    <property type="entry name" value="NAD(P)-bd_dom_sf"/>
</dbReference>
<keyword evidence="4" id="KW-0560">Oxidoreductase</keyword>
<dbReference type="SUPFAM" id="SSF52413">
    <property type="entry name" value="UDP-glucose/GDP-mannose dehydrogenase C-terminal domain"/>
    <property type="match status" value="1"/>
</dbReference>
<dbReference type="InterPro" id="IPR014026">
    <property type="entry name" value="UDP-Glc/GDP-Man_DH_dimer"/>
</dbReference>
<evidence type="ECO:0000256" key="9">
    <source>
        <dbReference type="SAM" id="MobiDB-lite"/>
    </source>
</evidence>
<dbReference type="EMBL" id="JAOPKA010000009">
    <property type="protein sequence ID" value="MCU4742649.1"/>
    <property type="molecule type" value="Genomic_DNA"/>
</dbReference>
<evidence type="ECO:0000256" key="5">
    <source>
        <dbReference type="ARBA" id="ARBA00023027"/>
    </source>
</evidence>
<sequence length="489" mass="52711">MNPTISDIDSTTEEEREDIDGDGDGVASATGTGTRTGVVHRSSASSRRRDVVEHPAPTDDRAREATVCVVGLGYVGLPLAVGFSRENYQVLGYDIDESKVESLRNGVDTTGDVGDDAIQTEEIAYTTDADVIGEADYVVITVPTPIDDTDRPRLDFVESAGRTVGANMAPGTTVVLESTVYPGATREVLVPALEESSELEAGKDFFVAYSPERATPADDEHTLENVVKVVGAADNAVREHVAALYETVVDAGVYRAPSIEVAEACKVVENAQRDLNIALVNELAMAFDRMDIDTQAVLEAASTKWNFHDYRPGLVGGHCIPVDPYFLTHRASQEGYDPQLLLASRDVNEAMPEHVAKQTFKALNQCDKTLRQSDVLVLGLAYKPDVADIRSSKAAAVVEELREFDVNVVGYDPLADDDAVRSVFDIDVQEELSFEGIDAVVFATAHSAFDDLEPDEMAAELADEPSLIDVASAFDRDAVTDAGIAYWGV</sequence>
<dbReference type="Proteomes" id="UP001321018">
    <property type="component" value="Unassembled WGS sequence"/>
</dbReference>
<dbReference type="Pfam" id="PF03720">
    <property type="entry name" value="UDPG_MGDP_dh_C"/>
    <property type="match status" value="1"/>
</dbReference>
<feature type="compositionally biased region" description="Basic and acidic residues" evidence="9">
    <location>
        <begin position="47"/>
        <end position="59"/>
    </location>
</feature>
<dbReference type="InterPro" id="IPR017476">
    <property type="entry name" value="UDP-Glc/GDP-Man"/>
</dbReference>
<dbReference type="InterPro" id="IPR008927">
    <property type="entry name" value="6-PGluconate_DH-like_C_sf"/>
</dbReference>
<evidence type="ECO:0000256" key="4">
    <source>
        <dbReference type="ARBA" id="ARBA00023002"/>
    </source>
</evidence>
<dbReference type="Gene3D" id="3.40.50.720">
    <property type="entry name" value="NAD(P)-binding Rossmann-like Domain"/>
    <property type="match status" value="2"/>
</dbReference>
<dbReference type="InterPro" id="IPR001732">
    <property type="entry name" value="UDP-Glc/GDP-Man_DH_N"/>
</dbReference>
<dbReference type="InterPro" id="IPR014027">
    <property type="entry name" value="UDP-Glc/GDP-Man_DH_C"/>
</dbReference>
<dbReference type="AlphaFoldDB" id="A0AAP2Z208"/>
<evidence type="ECO:0000313" key="12">
    <source>
        <dbReference type="Proteomes" id="UP001321018"/>
    </source>
</evidence>
<evidence type="ECO:0000313" key="11">
    <source>
        <dbReference type="EMBL" id="MCU4742649.1"/>
    </source>
</evidence>
<dbReference type="SUPFAM" id="SSF48179">
    <property type="entry name" value="6-phosphogluconate dehydrogenase C-terminal domain-like"/>
    <property type="match status" value="1"/>
</dbReference>
<evidence type="ECO:0000259" key="10">
    <source>
        <dbReference type="SMART" id="SM00984"/>
    </source>
</evidence>
<dbReference type="Pfam" id="PF03721">
    <property type="entry name" value="UDPG_MGDP_dh_N"/>
    <property type="match status" value="1"/>
</dbReference>
<evidence type="ECO:0000256" key="6">
    <source>
        <dbReference type="ARBA" id="ARBA00030172"/>
    </source>
</evidence>
<keyword evidence="5" id="KW-0520">NAD</keyword>
<dbReference type="PIRSF" id="PIRSF500136">
    <property type="entry name" value="UDP_ManNAc_DH"/>
    <property type="match status" value="1"/>
</dbReference>
<organism evidence="11 12">
    <name type="scientific">Natronoglomus mannanivorans</name>
    <dbReference type="NCBI Taxonomy" id="2979990"/>
    <lineage>
        <taxon>Archaea</taxon>
        <taxon>Methanobacteriati</taxon>
        <taxon>Methanobacteriota</taxon>
        <taxon>Stenosarchaea group</taxon>
        <taxon>Halobacteria</taxon>
        <taxon>Halobacteriales</taxon>
        <taxon>Natrialbaceae</taxon>
        <taxon>Natronoglomus</taxon>
    </lineage>
</organism>
<comment type="catalytic activity">
    <reaction evidence="7">
        <text>UDP-N-acetyl-alpha-D-mannosamine + 2 NAD(+) + H2O = UDP-N-acetyl-alpha-D-mannosaminouronate + 2 NADH + 3 H(+)</text>
        <dbReference type="Rhea" id="RHEA:25780"/>
        <dbReference type="ChEBI" id="CHEBI:15377"/>
        <dbReference type="ChEBI" id="CHEBI:15378"/>
        <dbReference type="ChEBI" id="CHEBI:57540"/>
        <dbReference type="ChEBI" id="CHEBI:57945"/>
        <dbReference type="ChEBI" id="CHEBI:68623"/>
        <dbReference type="ChEBI" id="CHEBI:70731"/>
        <dbReference type="EC" id="1.1.1.336"/>
    </reaction>
</comment>
<dbReference type="SMART" id="SM00984">
    <property type="entry name" value="UDPG_MGDP_dh_C"/>
    <property type="match status" value="1"/>
</dbReference>
<proteinExistence type="inferred from homology"/>